<evidence type="ECO:0000256" key="6">
    <source>
        <dbReference type="ARBA" id="ARBA00022989"/>
    </source>
</evidence>
<keyword evidence="4" id="KW-0812">Transmembrane</keyword>
<evidence type="ECO:0000256" key="9">
    <source>
        <dbReference type="PIRSR" id="PIRSR602401-1"/>
    </source>
</evidence>
<dbReference type="OMA" id="CARRDCE"/>
<proteinExistence type="inferred from homology"/>
<evidence type="ECO:0000256" key="4">
    <source>
        <dbReference type="ARBA" id="ARBA00022692"/>
    </source>
</evidence>
<comment type="similarity">
    <text evidence="3 10">Belongs to the cytochrome P450 family.</text>
</comment>
<keyword evidence="6" id="KW-0472">Membrane</keyword>
<dbReference type="GO" id="GO:0016125">
    <property type="term" value="P:sterol metabolic process"/>
    <property type="evidence" value="ECO:0007669"/>
    <property type="project" value="TreeGrafter"/>
</dbReference>
<dbReference type="EnsemblPlants" id="Kaladp0060s0496.1.v1.1">
    <property type="protein sequence ID" value="Kaladp0060s0496.1.v1.1"/>
    <property type="gene ID" value="Kaladp0060s0496.v1.1"/>
</dbReference>
<dbReference type="PROSITE" id="PS00086">
    <property type="entry name" value="CYTOCHROME_P450"/>
    <property type="match status" value="1"/>
</dbReference>
<dbReference type="GO" id="GO:0020037">
    <property type="term" value="F:heme binding"/>
    <property type="evidence" value="ECO:0007669"/>
    <property type="project" value="InterPro"/>
</dbReference>
<evidence type="ECO:0000256" key="5">
    <source>
        <dbReference type="ARBA" id="ARBA00022723"/>
    </source>
</evidence>
<evidence type="ECO:0000256" key="7">
    <source>
        <dbReference type="ARBA" id="ARBA00023002"/>
    </source>
</evidence>
<comment type="cofactor">
    <cofactor evidence="1 9">
        <name>heme</name>
        <dbReference type="ChEBI" id="CHEBI:30413"/>
    </cofactor>
</comment>
<evidence type="ECO:0000313" key="12">
    <source>
        <dbReference type="Proteomes" id="UP000594263"/>
    </source>
</evidence>
<evidence type="ECO:0000313" key="11">
    <source>
        <dbReference type="EnsemblPlants" id="Kaladp0060s0496.1.v1.1"/>
    </source>
</evidence>
<dbReference type="InterPro" id="IPR036396">
    <property type="entry name" value="Cyt_P450_sf"/>
</dbReference>
<keyword evidence="9 10" id="KW-0349">Heme</keyword>
<sequence>MELSLITSSIALLAVIYFIRRILFKSTANLSSPGNLPLPPGSLGWPLIGETLEFSKTAGKGVPEKFVMERVAKHKSEVIKTHLLGETVIVLSGQAGNKFLFGNENKLVRAWWPAPLRRLFGDCLITSRSAEDAVRVRSKLMTFLNPTALKSYVDTIDTVSRDHFKTHWSGRDELKVQPTVKQYAFDLALRLFMGKDDPQCISQFTAKFNVFAKGLLEFPIDLPGTRFNGAMKAAEAMRKEIKAIISQRRADMRNKQASPPQDLLSHLLAQGGKSMAEAELIGNLLLVLYSSHDTGSSLIASLISCLAKFPQVYESVLQEQMDIAATKGPGELLHWDDIQQMRYSWLVASEVLRLRSPATGTFREVLSDFEYAGYKIPKGCKMYISIGSTHKNPSLFPEPEEFNPSRFEGAGPAPYSYVPFGGGPRMCPGIEFAKLETLVFLHNLVKNFKWELKNADEKFGYDEYVLTHYDGLPVKLKPRLL</sequence>
<dbReference type="Gramene" id="Kaladp0060s0496.1.v1.1">
    <property type="protein sequence ID" value="Kaladp0060s0496.1.v1.1"/>
    <property type="gene ID" value="Kaladp0060s0496.v1.1"/>
</dbReference>
<dbReference type="GO" id="GO:0004497">
    <property type="term" value="F:monooxygenase activity"/>
    <property type="evidence" value="ECO:0007669"/>
    <property type="project" value="UniProtKB-KW"/>
</dbReference>
<evidence type="ECO:0000256" key="10">
    <source>
        <dbReference type="RuleBase" id="RU000461"/>
    </source>
</evidence>
<dbReference type="PANTHER" id="PTHR24286">
    <property type="entry name" value="CYTOCHROME P450 26"/>
    <property type="match status" value="1"/>
</dbReference>
<protein>
    <recommendedName>
        <fullName evidence="13">Cytochrome P450</fullName>
    </recommendedName>
</protein>
<dbReference type="GO" id="GO:0016020">
    <property type="term" value="C:membrane"/>
    <property type="evidence" value="ECO:0007669"/>
    <property type="project" value="UniProtKB-SubCell"/>
</dbReference>
<keyword evidence="10" id="KW-0503">Monooxygenase</keyword>
<dbReference type="SUPFAM" id="SSF48264">
    <property type="entry name" value="Cytochrome P450"/>
    <property type="match status" value="1"/>
</dbReference>
<name>A0A7N0UEJ9_KALFE</name>
<dbReference type="GO" id="GO:0016705">
    <property type="term" value="F:oxidoreductase activity, acting on paired donors, with incorporation or reduction of molecular oxygen"/>
    <property type="evidence" value="ECO:0007669"/>
    <property type="project" value="InterPro"/>
</dbReference>
<dbReference type="InterPro" id="IPR002401">
    <property type="entry name" value="Cyt_P450_E_grp-I"/>
</dbReference>
<accession>A0A7N0UEJ9</accession>
<dbReference type="PRINTS" id="PR00463">
    <property type="entry name" value="EP450I"/>
</dbReference>
<dbReference type="GO" id="GO:0005506">
    <property type="term" value="F:iron ion binding"/>
    <property type="evidence" value="ECO:0007669"/>
    <property type="project" value="InterPro"/>
</dbReference>
<evidence type="ECO:0008006" key="13">
    <source>
        <dbReference type="Google" id="ProtNLM"/>
    </source>
</evidence>
<evidence type="ECO:0000256" key="8">
    <source>
        <dbReference type="ARBA" id="ARBA00023004"/>
    </source>
</evidence>
<evidence type="ECO:0000256" key="2">
    <source>
        <dbReference type="ARBA" id="ARBA00004167"/>
    </source>
</evidence>
<keyword evidence="8 9" id="KW-0408">Iron</keyword>
<feature type="binding site" description="axial binding residue" evidence="9">
    <location>
        <position position="427"/>
    </location>
    <ligand>
        <name>heme</name>
        <dbReference type="ChEBI" id="CHEBI:30413"/>
    </ligand>
    <ligandPart>
        <name>Fe</name>
        <dbReference type="ChEBI" id="CHEBI:18248"/>
    </ligandPart>
</feature>
<dbReference type="AlphaFoldDB" id="A0A7N0UEJ9"/>
<dbReference type="CDD" id="cd11043">
    <property type="entry name" value="CYP90-like"/>
    <property type="match status" value="1"/>
</dbReference>
<comment type="subcellular location">
    <subcellularLocation>
        <location evidence="2">Membrane</location>
        <topology evidence="2">Single-pass membrane protein</topology>
    </subcellularLocation>
</comment>
<organism evidence="11 12">
    <name type="scientific">Kalanchoe fedtschenkoi</name>
    <name type="common">Lavender scallops</name>
    <name type="synonym">South American air plant</name>
    <dbReference type="NCBI Taxonomy" id="63787"/>
    <lineage>
        <taxon>Eukaryota</taxon>
        <taxon>Viridiplantae</taxon>
        <taxon>Streptophyta</taxon>
        <taxon>Embryophyta</taxon>
        <taxon>Tracheophyta</taxon>
        <taxon>Spermatophyta</taxon>
        <taxon>Magnoliopsida</taxon>
        <taxon>eudicotyledons</taxon>
        <taxon>Gunneridae</taxon>
        <taxon>Pentapetalae</taxon>
        <taxon>Saxifragales</taxon>
        <taxon>Crassulaceae</taxon>
        <taxon>Kalanchoe</taxon>
    </lineage>
</organism>
<keyword evidence="7 10" id="KW-0560">Oxidoreductase</keyword>
<dbReference type="Pfam" id="PF00067">
    <property type="entry name" value="p450"/>
    <property type="match status" value="1"/>
</dbReference>
<keyword evidence="12" id="KW-1185">Reference proteome</keyword>
<dbReference type="PANTHER" id="PTHR24286:SF209">
    <property type="entry name" value="BETA-AMYRIN 28-OXIDASE-LIKE"/>
    <property type="match status" value="1"/>
</dbReference>
<keyword evidence="6" id="KW-1133">Transmembrane helix</keyword>
<dbReference type="Proteomes" id="UP000594263">
    <property type="component" value="Unplaced"/>
</dbReference>
<dbReference type="FunFam" id="1.10.630.10:FF:000022">
    <property type="entry name" value="Taxadiene 5-alpha hydroxylase"/>
    <property type="match status" value="1"/>
</dbReference>
<evidence type="ECO:0000256" key="3">
    <source>
        <dbReference type="ARBA" id="ARBA00010617"/>
    </source>
</evidence>
<dbReference type="InterPro" id="IPR017972">
    <property type="entry name" value="Cyt_P450_CS"/>
</dbReference>
<keyword evidence="5 9" id="KW-0479">Metal-binding</keyword>
<reference evidence="11" key="1">
    <citation type="submission" date="2021-01" db="UniProtKB">
        <authorList>
            <consortium name="EnsemblPlants"/>
        </authorList>
    </citation>
    <scope>IDENTIFICATION</scope>
</reference>
<dbReference type="Gene3D" id="1.10.630.10">
    <property type="entry name" value="Cytochrome P450"/>
    <property type="match status" value="1"/>
</dbReference>
<evidence type="ECO:0000256" key="1">
    <source>
        <dbReference type="ARBA" id="ARBA00001971"/>
    </source>
</evidence>
<dbReference type="InterPro" id="IPR001128">
    <property type="entry name" value="Cyt_P450"/>
</dbReference>